<feature type="chain" id="PRO_5042025952" description="UPAR/Ly6 domain-containing protein" evidence="3">
    <location>
        <begin position="21"/>
        <end position="217"/>
    </location>
</feature>
<feature type="domain" description="UPAR/Ly6" evidence="4">
    <location>
        <begin position="19"/>
        <end position="101"/>
    </location>
</feature>
<proteinExistence type="predicted"/>
<dbReference type="InterPro" id="IPR045860">
    <property type="entry name" value="Snake_toxin-like_sf"/>
</dbReference>
<evidence type="ECO:0000259" key="4">
    <source>
        <dbReference type="Pfam" id="PF00021"/>
    </source>
</evidence>
<feature type="domain" description="UPAR/Ly6" evidence="4">
    <location>
        <begin position="115"/>
        <end position="193"/>
    </location>
</feature>
<dbReference type="Pfam" id="PF00021">
    <property type="entry name" value="UPAR_LY6"/>
    <property type="match status" value="2"/>
</dbReference>
<protein>
    <recommendedName>
        <fullName evidence="4">UPAR/Ly6 domain-containing protein</fullName>
    </recommendedName>
</protein>
<dbReference type="Proteomes" id="UP001295444">
    <property type="component" value="Chromosome 10"/>
</dbReference>
<dbReference type="InterPro" id="IPR050918">
    <property type="entry name" value="CNF-like_PLA2_Inhibitor"/>
</dbReference>
<dbReference type="PANTHER" id="PTHR20914">
    <property type="entry name" value="LY6/PLAUR DOMAIN-CONTAINING PROTEIN 8"/>
    <property type="match status" value="1"/>
</dbReference>
<evidence type="ECO:0000256" key="2">
    <source>
        <dbReference type="ARBA" id="ARBA00022525"/>
    </source>
</evidence>
<name>A0AAD1WR25_PELCU</name>
<dbReference type="PANTHER" id="PTHR20914:SF25">
    <property type="entry name" value="PHOSPHOLIPASE A2 INHIBITOR AND LY6_PLAUR DOMAIN-CONTAINING PROTEIN"/>
    <property type="match status" value="1"/>
</dbReference>
<dbReference type="EMBL" id="OW240921">
    <property type="protein sequence ID" value="CAH2318619.1"/>
    <property type="molecule type" value="Genomic_DNA"/>
</dbReference>
<accession>A0AAD1WR25</accession>
<gene>
    <name evidence="5" type="ORF">PECUL_23A015885</name>
</gene>
<keyword evidence="2" id="KW-0964">Secreted</keyword>
<dbReference type="SUPFAM" id="SSF57302">
    <property type="entry name" value="Snake toxin-like"/>
    <property type="match status" value="2"/>
</dbReference>
<evidence type="ECO:0000313" key="5">
    <source>
        <dbReference type="EMBL" id="CAH2318619.1"/>
    </source>
</evidence>
<dbReference type="GO" id="GO:0005576">
    <property type="term" value="C:extracellular region"/>
    <property type="evidence" value="ECO:0007669"/>
    <property type="project" value="UniProtKB-SubCell"/>
</dbReference>
<comment type="subcellular location">
    <subcellularLocation>
        <location evidence="1">Secreted</location>
    </subcellularLocation>
</comment>
<evidence type="ECO:0000256" key="3">
    <source>
        <dbReference type="SAM" id="SignalP"/>
    </source>
</evidence>
<dbReference type="Gene3D" id="2.10.60.10">
    <property type="entry name" value="CD59"/>
    <property type="match status" value="2"/>
</dbReference>
<dbReference type="InterPro" id="IPR016054">
    <property type="entry name" value="LY6_UPA_recep-like"/>
</dbReference>
<feature type="signal peptide" evidence="3">
    <location>
        <begin position="1"/>
        <end position="20"/>
    </location>
</feature>
<keyword evidence="3" id="KW-0732">Signal</keyword>
<reference evidence="5" key="1">
    <citation type="submission" date="2022-03" db="EMBL/GenBank/DDBJ databases">
        <authorList>
            <person name="Alioto T."/>
            <person name="Alioto T."/>
            <person name="Gomez Garrido J."/>
        </authorList>
    </citation>
    <scope>NUCLEOTIDE SEQUENCE</scope>
</reference>
<organism evidence="5 6">
    <name type="scientific">Pelobates cultripes</name>
    <name type="common">Western spadefoot toad</name>
    <dbReference type="NCBI Taxonomy" id="61616"/>
    <lineage>
        <taxon>Eukaryota</taxon>
        <taxon>Metazoa</taxon>
        <taxon>Chordata</taxon>
        <taxon>Craniata</taxon>
        <taxon>Vertebrata</taxon>
        <taxon>Euteleostomi</taxon>
        <taxon>Amphibia</taxon>
        <taxon>Batrachia</taxon>
        <taxon>Anura</taxon>
        <taxon>Pelobatoidea</taxon>
        <taxon>Pelobatidae</taxon>
        <taxon>Pelobates</taxon>
    </lineage>
</organism>
<evidence type="ECO:0000256" key="1">
    <source>
        <dbReference type="ARBA" id="ARBA00004613"/>
    </source>
</evidence>
<evidence type="ECO:0000313" key="6">
    <source>
        <dbReference type="Proteomes" id="UP001295444"/>
    </source>
</evidence>
<sequence length="217" mass="22361">MDSLLGLLCVLSTLVAAGHSLSCTQCLVLNGTSCTGDNVTCPSGNYFCSSSITQNNVVSGYTASFTRTCSPAAQCNQTGSITFLYGTISVGTSCCGTDNCTPATPTLITPNSTSNGLTCQNCFSYSSDCYTGTTLTCTGAENKCLRLSETISGNLALTQGLRGCATTSMCDVLGNQALSASGYNVNVNVVCTNGKDGLHQGFLFSTFISIVMAKLFS</sequence>
<dbReference type="AlphaFoldDB" id="A0AAD1WR25"/>
<keyword evidence="6" id="KW-1185">Reference proteome</keyword>